<evidence type="ECO:0000256" key="1">
    <source>
        <dbReference type="SAM" id="MobiDB-lite"/>
    </source>
</evidence>
<dbReference type="Pfam" id="PF05235">
    <property type="entry name" value="CHAD"/>
    <property type="match status" value="1"/>
</dbReference>
<protein>
    <submittedName>
        <fullName evidence="2">CHAD domain-containing protein</fullName>
    </submittedName>
</protein>
<dbReference type="PANTHER" id="PTHR39339:SF1">
    <property type="entry name" value="CHAD DOMAIN-CONTAINING PROTEIN"/>
    <property type="match status" value="1"/>
</dbReference>
<sequence length="464" mass="50412">MPRTHLEIEHTYAPPADAEPPELAGEGGLPGVARVSEPVVHELHATYHDTSGLDLTAAGVTLRARTGGPDEGWHLKLPAAGGREEMHHRLGRGETVPARLRELVVPWTRGEALAPVATVTTRRTVRQLLGEDGAVLAELADDEVTGTPTGTPTGGPPVTWREWELELVEGDPSLLAAADELFADHGAPVRPLARKIVAVLGDRVPRLPTAEGPVLGAVGADVGELKILDSRLRRGEPAAEELAAVVRRLRSALWVLRPQWGRAVTDPVRAELAWLAEPLGEAADLVVARERILAALEGERVGVAPVRRLVRTSLGQQEKADAARTLERLRDDRYLALLRTLDRLVAEPPSAEPPTKKQLRRRFAKAARTATAQTRQDEDSLDPERLLAHLERLADVATLARAAVGKEAKRTRRRAEDLAWLLHDARIRARAQREVRALADAATTTGEAFLLGRLHALLEVRLPG</sequence>
<dbReference type="SUPFAM" id="SSF55154">
    <property type="entry name" value="CYTH-like phosphatases"/>
    <property type="match status" value="1"/>
</dbReference>
<dbReference type="PROSITE" id="PS51708">
    <property type="entry name" value="CHAD"/>
    <property type="match status" value="1"/>
</dbReference>
<dbReference type="InterPro" id="IPR033469">
    <property type="entry name" value="CYTH-like_dom_sf"/>
</dbReference>
<gene>
    <name evidence="2" type="ORF">GGQ22_04900</name>
</gene>
<dbReference type="InterPro" id="IPR023577">
    <property type="entry name" value="CYTH_domain"/>
</dbReference>
<dbReference type="InterPro" id="IPR007899">
    <property type="entry name" value="CHAD_dom"/>
</dbReference>
<dbReference type="Gene3D" id="2.40.320.10">
    <property type="entry name" value="Hypothetical Protein Pfu-838710-001"/>
    <property type="match status" value="1"/>
</dbReference>
<evidence type="ECO:0000313" key="2">
    <source>
        <dbReference type="EMBL" id="MTB94415.1"/>
    </source>
</evidence>
<dbReference type="EMBL" id="WLCI01000005">
    <property type="protein sequence ID" value="MTB94415.1"/>
    <property type="molecule type" value="Genomic_DNA"/>
</dbReference>
<reference evidence="2 3" key="1">
    <citation type="submission" date="2019-10" db="EMBL/GenBank/DDBJ databases">
        <title>Nocardioides novel species isolated from the excrement of Marmot.</title>
        <authorList>
            <person name="Zhang G."/>
        </authorList>
    </citation>
    <scope>NUCLEOTIDE SEQUENCE [LARGE SCALE GENOMIC DNA]</scope>
    <source>
        <strain evidence="3">zg-579</strain>
    </source>
</reference>
<feature type="compositionally biased region" description="Basic and acidic residues" evidence="1">
    <location>
        <begin position="1"/>
        <end position="10"/>
    </location>
</feature>
<dbReference type="Gene3D" id="1.40.20.10">
    <property type="entry name" value="CHAD domain"/>
    <property type="match status" value="1"/>
</dbReference>
<keyword evidence="3" id="KW-1185">Reference proteome</keyword>
<comment type="caution">
    <text evidence="2">The sequence shown here is derived from an EMBL/GenBank/DDBJ whole genome shotgun (WGS) entry which is preliminary data.</text>
</comment>
<accession>A0A6I3JAH2</accession>
<dbReference type="AlphaFoldDB" id="A0A6I3JAH2"/>
<dbReference type="SMART" id="SM00880">
    <property type="entry name" value="CHAD"/>
    <property type="match status" value="1"/>
</dbReference>
<name>A0A6I3JAH2_9ACTN</name>
<dbReference type="SMART" id="SM01118">
    <property type="entry name" value="CYTH"/>
    <property type="match status" value="1"/>
</dbReference>
<feature type="compositionally biased region" description="Low complexity" evidence="1">
    <location>
        <begin position="13"/>
        <end position="24"/>
    </location>
</feature>
<evidence type="ECO:0000313" key="3">
    <source>
        <dbReference type="Proteomes" id="UP000433406"/>
    </source>
</evidence>
<dbReference type="Pfam" id="PF01928">
    <property type="entry name" value="CYTH"/>
    <property type="match status" value="1"/>
</dbReference>
<dbReference type="InterPro" id="IPR038186">
    <property type="entry name" value="CHAD_dom_sf"/>
</dbReference>
<dbReference type="CDD" id="cd07374">
    <property type="entry name" value="CYTH-like_Pase"/>
    <property type="match status" value="1"/>
</dbReference>
<proteinExistence type="predicted"/>
<dbReference type="RefSeq" id="WP_154614243.1">
    <property type="nucleotide sequence ID" value="NZ_CP053660.1"/>
</dbReference>
<organism evidence="2 3">
    <name type="scientific">Nocardioides marmotae</name>
    <dbReference type="NCBI Taxonomy" id="2663857"/>
    <lineage>
        <taxon>Bacteria</taxon>
        <taxon>Bacillati</taxon>
        <taxon>Actinomycetota</taxon>
        <taxon>Actinomycetes</taxon>
        <taxon>Propionibacteriales</taxon>
        <taxon>Nocardioidaceae</taxon>
        <taxon>Nocardioides</taxon>
    </lineage>
</organism>
<dbReference type="PANTHER" id="PTHR39339">
    <property type="entry name" value="SLR1444 PROTEIN"/>
    <property type="match status" value="1"/>
</dbReference>
<feature type="region of interest" description="Disordered" evidence="1">
    <location>
        <begin position="1"/>
        <end position="31"/>
    </location>
</feature>
<dbReference type="Proteomes" id="UP000433406">
    <property type="component" value="Unassembled WGS sequence"/>
</dbReference>